<dbReference type="PANTHER" id="PTHR33099:SF7">
    <property type="entry name" value="MYND-TYPE DOMAIN-CONTAINING PROTEIN"/>
    <property type="match status" value="1"/>
</dbReference>
<dbReference type="Pfam" id="PF13640">
    <property type="entry name" value="2OG-FeII_Oxy_3"/>
    <property type="match status" value="1"/>
</dbReference>
<comment type="caution">
    <text evidence="3">The sequence shown here is derived from an EMBL/GenBank/DDBJ whole genome shotgun (WGS) entry which is preliminary data.</text>
</comment>
<dbReference type="InterPro" id="IPR005123">
    <property type="entry name" value="Oxoglu/Fe-dep_dioxygenase_dom"/>
</dbReference>
<protein>
    <recommendedName>
        <fullName evidence="2">Fe2OG dioxygenase domain-containing protein</fullName>
    </recommendedName>
</protein>
<dbReference type="PROSITE" id="PS51471">
    <property type="entry name" value="FE2OG_OXY"/>
    <property type="match status" value="1"/>
</dbReference>
<feature type="compositionally biased region" description="Acidic residues" evidence="1">
    <location>
        <begin position="440"/>
        <end position="454"/>
    </location>
</feature>
<reference evidence="3" key="1">
    <citation type="journal article" date="2023" name="Mol. Phylogenet. Evol.">
        <title>Genome-scale phylogeny and comparative genomics of the fungal order Sordariales.</title>
        <authorList>
            <person name="Hensen N."/>
            <person name="Bonometti L."/>
            <person name="Westerberg I."/>
            <person name="Brannstrom I.O."/>
            <person name="Guillou S."/>
            <person name="Cros-Aarteil S."/>
            <person name="Calhoun S."/>
            <person name="Haridas S."/>
            <person name="Kuo A."/>
            <person name="Mondo S."/>
            <person name="Pangilinan J."/>
            <person name="Riley R."/>
            <person name="LaButti K."/>
            <person name="Andreopoulos B."/>
            <person name="Lipzen A."/>
            <person name="Chen C."/>
            <person name="Yan M."/>
            <person name="Daum C."/>
            <person name="Ng V."/>
            <person name="Clum A."/>
            <person name="Steindorff A."/>
            <person name="Ohm R.A."/>
            <person name="Martin F."/>
            <person name="Silar P."/>
            <person name="Natvig D.O."/>
            <person name="Lalanne C."/>
            <person name="Gautier V."/>
            <person name="Ament-Velasquez S.L."/>
            <person name="Kruys A."/>
            <person name="Hutchinson M.I."/>
            <person name="Powell A.J."/>
            <person name="Barry K."/>
            <person name="Miller A.N."/>
            <person name="Grigoriev I.V."/>
            <person name="Debuchy R."/>
            <person name="Gladieux P."/>
            <person name="Hiltunen Thoren M."/>
            <person name="Johannesson H."/>
        </authorList>
    </citation>
    <scope>NUCLEOTIDE SEQUENCE</scope>
    <source>
        <strain evidence="3">CBS 315.58</strain>
    </source>
</reference>
<evidence type="ECO:0000259" key="2">
    <source>
        <dbReference type="PROSITE" id="PS51471"/>
    </source>
</evidence>
<organism evidence="3 4">
    <name type="scientific">Triangularia verruculosa</name>
    <dbReference type="NCBI Taxonomy" id="2587418"/>
    <lineage>
        <taxon>Eukaryota</taxon>
        <taxon>Fungi</taxon>
        <taxon>Dikarya</taxon>
        <taxon>Ascomycota</taxon>
        <taxon>Pezizomycotina</taxon>
        <taxon>Sordariomycetes</taxon>
        <taxon>Sordariomycetidae</taxon>
        <taxon>Sordariales</taxon>
        <taxon>Podosporaceae</taxon>
        <taxon>Triangularia</taxon>
    </lineage>
</organism>
<gene>
    <name evidence="3" type="ORF">QBC40DRAFT_332331</name>
</gene>
<evidence type="ECO:0000313" key="4">
    <source>
        <dbReference type="Proteomes" id="UP001303160"/>
    </source>
</evidence>
<proteinExistence type="predicted"/>
<dbReference type="EMBL" id="MU863953">
    <property type="protein sequence ID" value="KAK4198007.1"/>
    <property type="molecule type" value="Genomic_DNA"/>
</dbReference>
<keyword evidence="4" id="KW-1185">Reference proteome</keyword>
<dbReference type="AlphaFoldDB" id="A0AAN7ATH5"/>
<dbReference type="PANTHER" id="PTHR33099">
    <property type="entry name" value="FE2OG DIOXYGENASE DOMAIN-CONTAINING PROTEIN"/>
    <property type="match status" value="1"/>
</dbReference>
<feature type="domain" description="Fe2OG dioxygenase" evidence="2">
    <location>
        <begin position="136"/>
        <end position="228"/>
    </location>
</feature>
<name>A0AAN7ATH5_9PEZI</name>
<reference evidence="3" key="2">
    <citation type="submission" date="2023-05" db="EMBL/GenBank/DDBJ databases">
        <authorList>
            <consortium name="Lawrence Berkeley National Laboratory"/>
            <person name="Steindorff A."/>
            <person name="Hensen N."/>
            <person name="Bonometti L."/>
            <person name="Westerberg I."/>
            <person name="Brannstrom I.O."/>
            <person name="Guillou S."/>
            <person name="Cros-Aarteil S."/>
            <person name="Calhoun S."/>
            <person name="Haridas S."/>
            <person name="Kuo A."/>
            <person name="Mondo S."/>
            <person name="Pangilinan J."/>
            <person name="Riley R."/>
            <person name="Labutti K."/>
            <person name="Andreopoulos B."/>
            <person name="Lipzen A."/>
            <person name="Chen C."/>
            <person name="Yanf M."/>
            <person name="Daum C."/>
            <person name="Ng V."/>
            <person name="Clum A."/>
            <person name="Ohm R."/>
            <person name="Martin F."/>
            <person name="Silar P."/>
            <person name="Natvig D."/>
            <person name="Lalanne C."/>
            <person name="Gautier V."/>
            <person name="Ament-Velasquez S.L."/>
            <person name="Kruys A."/>
            <person name="Hutchinson M.I."/>
            <person name="Powell A.J."/>
            <person name="Barry K."/>
            <person name="Miller A.N."/>
            <person name="Grigoriev I.V."/>
            <person name="Debuchy R."/>
            <person name="Gladieux P."/>
            <person name="Thoren M.H."/>
            <person name="Johannesson H."/>
        </authorList>
    </citation>
    <scope>NUCLEOTIDE SEQUENCE</scope>
    <source>
        <strain evidence="3">CBS 315.58</strain>
    </source>
</reference>
<evidence type="ECO:0000313" key="3">
    <source>
        <dbReference type="EMBL" id="KAK4198007.1"/>
    </source>
</evidence>
<dbReference type="InterPro" id="IPR044862">
    <property type="entry name" value="Pro_4_hyd_alph_FE2OG_OXY"/>
</dbReference>
<accession>A0AAN7ATH5</accession>
<sequence length="502" mass="56824">MTSYRDLHAQQKVVNLEIKDNILKALDAVEACGSYAATGGLNYPMPFDIHIRKTDGVIQCPLKGLDQEGFKKIKSQARKAPYGKGSQTIVDQKVRYTYELDAEQFELQPTQKFDAWWKSLLAKVSKSLGVDASNMDVHRYKMLLYPPGGMFKAHTDSEKEPGMFGTLVITLPSRHDGGDVVLRHAGHKTTYRSSDYRFSWAAWYSDVRHEVKPVESGARWVLTFNLCARPPPVNRPLPSTPNVERHEAVIHKALAAWLSVPGSPRWPYLIYELDHDYTLASIKFNTLKGRDKVRAQILDKLSKKELKGKYKLFIALLEMEEHGDCYFDYDHEVGSKNRYGGYRAPQPPPDWHEFREIESTRRTMTLLDLDGEDLDDNLEFDSGNFLQKTAFSKGTKGEEGYTGYMGNYGPEATHWYRTTALVICSWSELDYLFPAGWEHEEEAGGGSEESEDQEEKQVKSAVRAPPPTAAVRRPLNVRRVAVPVAGGKRKIVELIDLTGDSD</sequence>
<dbReference type="Proteomes" id="UP001303160">
    <property type="component" value="Unassembled WGS sequence"/>
</dbReference>
<dbReference type="Gene3D" id="2.60.120.620">
    <property type="entry name" value="q2cbj1_9rhob like domain"/>
    <property type="match status" value="1"/>
</dbReference>
<evidence type="ECO:0000256" key="1">
    <source>
        <dbReference type="SAM" id="MobiDB-lite"/>
    </source>
</evidence>
<feature type="region of interest" description="Disordered" evidence="1">
    <location>
        <begin position="440"/>
        <end position="473"/>
    </location>
</feature>